<comment type="caution">
    <text evidence="1">The sequence shown here is derived from an EMBL/GenBank/DDBJ whole genome shotgun (WGS) entry which is preliminary data.</text>
</comment>
<dbReference type="EMBL" id="BONQ01000081">
    <property type="protein sequence ID" value="GIG47142.1"/>
    <property type="molecule type" value="Genomic_DNA"/>
</dbReference>
<accession>A0A919U9Q0</accession>
<proteinExistence type="predicted"/>
<gene>
    <name evidence="1" type="ORF">Dsi01nite_051830</name>
</gene>
<organism evidence="1 2">
    <name type="scientific">Dactylosporangium siamense</name>
    <dbReference type="NCBI Taxonomy" id="685454"/>
    <lineage>
        <taxon>Bacteria</taxon>
        <taxon>Bacillati</taxon>
        <taxon>Actinomycetota</taxon>
        <taxon>Actinomycetes</taxon>
        <taxon>Micromonosporales</taxon>
        <taxon>Micromonosporaceae</taxon>
        <taxon>Dactylosporangium</taxon>
    </lineage>
</organism>
<dbReference type="InterPro" id="IPR018697">
    <property type="entry name" value="DUF2199"/>
</dbReference>
<keyword evidence="2" id="KW-1185">Reference proteome</keyword>
<name>A0A919U9Q0_9ACTN</name>
<evidence type="ECO:0008006" key="3">
    <source>
        <dbReference type="Google" id="ProtNLM"/>
    </source>
</evidence>
<evidence type="ECO:0000313" key="2">
    <source>
        <dbReference type="Proteomes" id="UP000660611"/>
    </source>
</evidence>
<sequence length="154" mass="17145">MRFTLPDPVLDLPEQERTPDTWMSHASARESVMMQVPGLGAFVRALLPVRLTGGYTITFGVWIAIDPAHLQGIHAIWMEPEYQDLRMAGWLANAVPPWGLLFAPVQTVVRDPDQTPYCDSSADPQLDRVLHEEWPHDLVLAADDRPVSGQSAHG</sequence>
<protein>
    <recommendedName>
        <fullName evidence="3">DUF2199 domain-containing protein</fullName>
    </recommendedName>
</protein>
<dbReference type="Proteomes" id="UP000660611">
    <property type="component" value="Unassembled WGS sequence"/>
</dbReference>
<reference evidence="1" key="1">
    <citation type="submission" date="2021-01" db="EMBL/GenBank/DDBJ databases">
        <title>Whole genome shotgun sequence of Dactylosporangium siamense NBRC 106093.</title>
        <authorList>
            <person name="Komaki H."/>
            <person name="Tamura T."/>
        </authorList>
    </citation>
    <scope>NUCLEOTIDE SEQUENCE</scope>
    <source>
        <strain evidence="1">NBRC 106093</strain>
    </source>
</reference>
<evidence type="ECO:0000313" key="1">
    <source>
        <dbReference type="EMBL" id="GIG47142.1"/>
    </source>
</evidence>
<dbReference type="AlphaFoldDB" id="A0A919U9Q0"/>
<dbReference type="Pfam" id="PF09965">
    <property type="entry name" value="DUF2199"/>
    <property type="match status" value="1"/>
</dbReference>